<reference evidence="11" key="1">
    <citation type="submission" date="2025-08" db="UniProtKB">
        <authorList>
            <consortium name="RefSeq"/>
        </authorList>
    </citation>
    <scope>IDENTIFICATION</scope>
</reference>
<gene>
    <name evidence="11" type="primary">LOC105040152</name>
</gene>
<dbReference type="GO" id="GO:0016985">
    <property type="term" value="F:mannan endo-1,4-beta-mannosidase activity"/>
    <property type="evidence" value="ECO:0007669"/>
    <property type="project" value="UniProtKB-EC"/>
</dbReference>
<comment type="similarity">
    <text evidence="3">Belongs to the glycosyl hydrolase 5 (cellulase A) family.</text>
</comment>
<keyword evidence="7" id="KW-0378">Hydrolase</keyword>
<evidence type="ECO:0000256" key="8">
    <source>
        <dbReference type="ARBA" id="ARBA00023295"/>
    </source>
</evidence>
<keyword evidence="5" id="KW-0964">Secreted</keyword>
<evidence type="ECO:0000256" key="5">
    <source>
        <dbReference type="ARBA" id="ARBA00022525"/>
    </source>
</evidence>
<dbReference type="Proteomes" id="UP000504607">
    <property type="component" value="Chromosome 2"/>
</dbReference>
<keyword evidence="6" id="KW-0732">Signal</keyword>
<dbReference type="OrthoDB" id="406631at2759"/>
<dbReference type="InParanoid" id="A0A6J0PES6"/>
<dbReference type="PANTHER" id="PTHR31451">
    <property type="match status" value="1"/>
</dbReference>
<comment type="subcellular location">
    <subcellularLocation>
        <location evidence="2">Secreted</location>
    </subcellularLocation>
</comment>
<evidence type="ECO:0000256" key="1">
    <source>
        <dbReference type="ARBA" id="ARBA00001678"/>
    </source>
</evidence>
<dbReference type="PANTHER" id="PTHR31451:SF39">
    <property type="entry name" value="MANNAN ENDO-1,4-BETA-MANNOSIDASE 1"/>
    <property type="match status" value="1"/>
</dbReference>
<evidence type="ECO:0000256" key="7">
    <source>
        <dbReference type="ARBA" id="ARBA00022801"/>
    </source>
</evidence>
<feature type="domain" description="Glycoside hydrolase family 5" evidence="9">
    <location>
        <begin position="10"/>
        <end position="309"/>
    </location>
</feature>
<dbReference type="EC" id="3.2.1.78" evidence="4"/>
<dbReference type="GO" id="GO:0005576">
    <property type="term" value="C:extracellular region"/>
    <property type="evidence" value="ECO:0007669"/>
    <property type="project" value="UniProtKB-SubCell"/>
</dbReference>
<evidence type="ECO:0000313" key="10">
    <source>
        <dbReference type="Proteomes" id="UP000504607"/>
    </source>
</evidence>
<dbReference type="KEGG" id="egu:105040152"/>
<dbReference type="Pfam" id="PF26410">
    <property type="entry name" value="GH5_mannosidase"/>
    <property type="match status" value="1"/>
</dbReference>
<evidence type="ECO:0000256" key="3">
    <source>
        <dbReference type="ARBA" id="ARBA00005641"/>
    </source>
</evidence>
<dbReference type="Gene3D" id="3.20.20.80">
    <property type="entry name" value="Glycosidases"/>
    <property type="match status" value="1"/>
</dbReference>
<dbReference type="InterPro" id="IPR017853">
    <property type="entry name" value="GH"/>
</dbReference>
<protein>
    <recommendedName>
        <fullName evidence="4">mannan endo-1,4-beta-mannosidase</fullName>
        <ecNumber evidence="4">3.2.1.78</ecNumber>
    </recommendedName>
</protein>
<evidence type="ECO:0000256" key="4">
    <source>
        <dbReference type="ARBA" id="ARBA00012706"/>
    </source>
</evidence>
<evidence type="ECO:0000256" key="2">
    <source>
        <dbReference type="ARBA" id="ARBA00004613"/>
    </source>
</evidence>
<dbReference type="RefSeq" id="XP_019703769.2">
    <property type="nucleotide sequence ID" value="XM_019848210.2"/>
</dbReference>
<accession>A0A6J0PES6</accession>
<keyword evidence="10" id="KW-1185">Reference proteome</keyword>
<dbReference type="AlphaFoldDB" id="A0A6J0PES6"/>
<evidence type="ECO:0000256" key="6">
    <source>
        <dbReference type="ARBA" id="ARBA00022729"/>
    </source>
</evidence>
<comment type="catalytic activity">
    <reaction evidence="1">
        <text>Random hydrolysis of (1-&gt;4)-beta-D-mannosidic linkages in mannans, galactomannans and glucomannans.</text>
        <dbReference type="EC" id="3.2.1.78"/>
    </reaction>
</comment>
<dbReference type="InterPro" id="IPR045053">
    <property type="entry name" value="MAN-like"/>
</dbReference>
<evidence type="ECO:0000313" key="11">
    <source>
        <dbReference type="RefSeq" id="XP_019703769.2"/>
    </source>
</evidence>
<dbReference type="GO" id="GO:0000272">
    <property type="term" value="P:polysaccharide catabolic process"/>
    <property type="evidence" value="ECO:0007669"/>
    <property type="project" value="InterPro"/>
</dbReference>
<keyword evidence="8" id="KW-0326">Glycosidase</keyword>
<sequence>MMLESSFPSERGKVSSALEQASSYGLTLARTWAFSDGGPWPLQLSPGSYNESMFKALDFVISEARRNKIYLILSLVNNYESFGGRKQYVQWGRERGQNVSSDDGFYTNDVIKGYYKNHVKTVLTRINTVTGLAYKDDPTIFAWELINEPRCESDLSGRTFQAWIEEMAAYVKSIDNKHLLEIGMEGFYGDSMQGRRQFNPNGYVFGTDFISHNQVQGIDFATIHAYPDLWLANWSSGDQLRFLQNWTQIHVSDSSTILKKPLLFTEFGKSLKPPGSTVNQRDAFYGQVYGSAFVSAEDEGPLGGGLFWQLLAQGMDGLRDSYEIVPTEQRSTASIISQISRRISGLNNRRRHG</sequence>
<dbReference type="SUPFAM" id="SSF51445">
    <property type="entry name" value="(Trans)glycosidases"/>
    <property type="match status" value="1"/>
</dbReference>
<evidence type="ECO:0000259" key="9">
    <source>
        <dbReference type="Pfam" id="PF26410"/>
    </source>
</evidence>
<dbReference type="FunFam" id="3.20.20.80:FF:000012">
    <property type="entry name" value="Mannan endo-1,4-beta-mannosidase 6"/>
    <property type="match status" value="1"/>
</dbReference>
<organism evidence="10 11">
    <name type="scientific">Elaeis guineensis var. tenera</name>
    <name type="common">Oil palm</name>
    <dbReference type="NCBI Taxonomy" id="51953"/>
    <lineage>
        <taxon>Eukaryota</taxon>
        <taxon>Viridiplantae</taxon>
        <taxon>Streptophyta</taxon>
        <taxon>Embryophyta</taxon>
        <taxon>Tracheophyta</taxon>
        <taxon>Spermatophyta</taxon>
        <taxon>Magnoliopsida</taxon>
        <taxon>Liliopsida</taxon>
        <taxon>Arecaceae</taxon>
        <taxon>Arecoideae</taxon>
        <taxon>Cocoseae</taxon>
        <taxon>Elaeidinae</taxon>
        <taxon>Elaeis</taxon>
    </lineage>
</organism>
<dbReference type="InterPro" id="IPR001547">
    <property type="entry name" value="Glyco_hydro_5"/>
</dbReference>
<name>A0A6J0PES6_ELAGV</name>
<proteinExistence type="inferred from homology"/>